<dbReference type="PANTHER" id="PTHR45229">
    <property type="entry name" value="CONSTITUTIVE ORNITHINE DECARBOXYLASE"/>
    <property type="match status" value="1"/>
</dbReference>
<proteinExistence type="predicted"/>
<evidence type="ECO:0000259" key="1">
    <source>
        <dbReference type="Pfam" id="PF01276"/>
    </source>
</evidence>
<dbReference type="GO" id="GO:0016831">
    <property type="term" value="F:carboxy-lyase activity"/>
    <property type="evidence" value="ECO:0007669"/>
    <property type="project" value="InterPro"/>
</dbReference>
<feature type="domain" description="Orn/Lys/Arg decarboxylases family 1 pyridoxal-P attachment site" evidence="1">
    <location>
        <begin position="116"/>
        <end position="164"/>
    </location>
</feature>
<evidence type="ECO:0000259" key="2">
    <source>
        <dbReference type="Pfam" id="PF03709"/>
    </source>
</evidence>
<dbReference type="GO" id="GO:0006520">
    <property type="term" value="P:amino acid metabolic process"/>
    <property type="evidence" value="ECO:0007669"/>
    <property type="project" value="InterPro"/>
</dbReference>
<dbReference type="Proteomes" id="UP000018840">
    <property type="component" value="Unassembled WGS sequence"/>
</dbReference>
<dbReference type="GO" id="GO:0005829">
    <property type="term" value="C:cytosol"/>
    <property type="evidence" value="ECO:0007669"/>
    <property type="project" value="TreeGrafter"/>
</dbReference>
<dbReference type="Gene3D" id="3.40.640.10">
    <property type="entry name" value="Type I PLP-dependent aspartate aminotransferase-like (Major domain)"/>
    <property type="match status" value="1"/>
</dbReference>
<dbReference type="InterPro" id="IPR005308">
    <property type="entry name" value="OKR_de-COase_N"/>
</dbReference>
<gene>
    <name evidence="3" type="ORF">Q612_NSC00182G0001</name>
</gene>
<feature type="non-terminal residue" evidence="3">
    <location>
        <position position="164"/>
    </location>
</feature>
<dbReference type="Pfam" id="PF01276">
    <property type="entry name" value="OKR_DC_1"/>
    <property type="match status" value="1"/>
</dbReference>
<protein>
    <submittedName>
        <fullName evidence="3">Ornithine decarboxylase</fullName>
    </submittedName>
</protein>
<dbReference type="Gene3D" id="3.40.50.220">
    <property type="match status" value="1"/>
</dbReference>
<dbReference type="InterPro" id="IPR011193">
    <property type="entry name" value="Orn/lys/arg_de-COase"/>
</dbReference>
<evidence type="ECO:0000313" key="4">
    <source>
        <dbReference type="Proteomes" id="UP000018840"/>
    </source>
</evidence>
<dbReference type="AlphaFoldDB" id="W1U5E0"/>
<dbReference type="InterPro" id="IPR027464">
    <property type="entry name" value="Ornithine_deCO2ase_N"/>
</dbReference>
<sequence length="164" mass="18641">MELLNVICSKAAYECFDLLSDREVLFLEDVIDNFEVDLTSAAVVIVTEDETNCLQQFIDSALNIPMFVIRTRRGTQIPLDLLAAGVHVMDVNEFDRDLFGRQIEQAAKDYEKGILPPFFREMTEYVGTGNMTLATPGHHGGQFFRKHPAGRALYDWFGENLFRS</sequence>
<feature type="domain" description="Orn/Lys/Arg decarboxylase N-terminal" evidence="2">
    <location>
        <begin position="32"/>
        <end position="110"/>
    </location>
</feature>
<comment type="caution">
    <text evidence="3">The sequence shown here is derived from an EMBL/GenBank/DDBJ whole genome shotgun (WGS) entry which is preliminary data.</text>
</comment>
<dbReference type="SUPFAM" id="SSF52172">
    <property type="entry name" value="CheY-like"/>
    <property type="match status" value="1"/>
</dbReference>
<accession>W1U5E0</accession>
<evidence type="ECO:0000313" key="3">
    <source>
        <dbReference type="EMBL" id="ETI88911.1"/>
    </source>
</evidence>
<dbReference type="GO" id="GO:0030170">
    <property type="term" value="F:pyridoxal phosphate binding"/>
    <property type="evidence" value="ECO:0007669"/>
    <property type="project" value="TreeGrafter"/>
</dbReference>
<dbReference type="InterPro" id="IPR000310">
    <property type="entry name" value="Orn/Lys/Arg_deCO2ase_major_dom"/>
</dbReference>
<organism evidence="3 4">
    <name type="scientific">Negativicoccus succinicivorans DORA_17_25</name>
    <dbReference type="NCBI Taxonomy" id="1403945"/>
    <lineage>
        <taxon>Bacteria</taxon>
        <taxon>Bacillati</taxon>
        <taxon>Bacillota</taxon>
        <taxon>Negativicutes</taxon>
        <taxon>Veillonellales</taxon>
        <taxon>Veillonellaceae</taxon>
        <taxon>Negativicoccus</taxon>
    </lineage>
</organism>
<dbReference type="PANTHER" id="PTHR45229:SF3">
    <property type="entry name" value="BIODEGRADATIVE ARGININE DECARBOXYLASE"/>
    <property type="match status" value="1"/>
</dbReference>
<dbReference type="InterPro" id="IPR015421">
    <property type="entry name" value="PyrdxlP-dep_Trfase_major"/>
</dbReference>
<reference evidence="3 4" key="1">
    <citation type="submission" date="2013-12" db="EMBL/GenBank/DDBJ databases">
        <title>A Varibaculum cambriense genome reconstructed from a premature infant gut community with otherwise low bacterial novelty that shifts toward anaerobic metabolism during the third week of life.</title>
        <authorList>
            <person name="Brown C.T."/>
            <person name="Sharon I."/>
            <person name="Thomas B.C."/>
            <person name="Castelle C.J."/>
            <person name="Morowitz M.J."/>
            <person name="Banfield J.F."/>
        </authorList>
    </citation>
    <scope>NUCLEOTIDE SEQUENCE [LARGE SCALE GENOMIC DNA]</scope>
    <source>
        <strain evidence="4">DORA_17_25</strain>
    </source>
</reference>
<dbReference type="Pfam" id="PF03709">
    <property type="entry name" value="OKR_DC_1_N"/>
    <property type="match status" value="1"/>
</dbReference>
<dbReference type="EMBL" id="AZMC01000182">
    <property type="protein sequence ID" value="ETI88911.1"/>
    <property type="molecule type" value="Genomic_DNA"/>
</dbReference>
<dbReference type="RefSeq" id="WP_024047987.1">
    <property type="nucleotide sequence ID" value="NZ_AZMC01000182.1"/>
</dbReference>
<name>W1U5E0_9FIRM</name>
<dbReference type="InterPro" id="IPR011006">
    <property type="entry name" value="CheY-like_superfamily"/>
</dbReference>